<evidence type="ECO:0000313" key="1">
    <source>
        <dbReference type="EMBL" id="MDN4120029.1"/>
    </source>
</evidence>
<dbReference type="EMBL" id="JAJHNU010000001">
    <property type="protein sequence ID" value="MDN4120029.1"/>
    <property type="molecule type" value="Genomic_DNA"/>
</dbReference>
<dbReference type="Proteomes" id="UP001168613">
    <property type="component" value="Unassembled WGS sequence"/>
</dbReference>
<organism evidence="1 2">
    <name type="scientific">Alcaligenes endophyticus</name>
    <dbReference type="NCBI Taxonomy" id="1929088"/>
    <lineage>
        <taxon>Bacteria</taxon>
        <taxon>Pseudomonadati</taxon>
        <taxon>Pseudomonadota</taxon>
        <taxon>Betaproteobacteria</taxon>
        <taxon>Burkholderiales</taxon>
        <taxon>Alcaligenaceae</taxon>
        <taxon>Alcaligenes</taxon>
    </lineage>
</organism>
<reference evidence="1" key="1">
    <citation type="submission" date="2021-11" db="EMBL/GenBank/DDBJ databases">
        <title>Draft genome sequence of Alcaligenes endophyticus type strain CCUG 75668T.</title>
        <authorList>
            <person name="Salva-Serra F."/>
            <person name="Duran R.E."/>
            <person name="Seeger M."/>
            <person name="Moore E.R.B."/>
            <person name="Jaen-Luchoro D."/>
        </authorList>
    </citation>
    <scope>NUCLEOTIDE SEQUENCE</scope>
    <source>
        <strain evidence="1">CCUG 75668</strain>
    </source>
</reference>
<protein>
    <recommendedName>
        <fullName evidence="3">Cysteine dioxygenase</fullName>
    </recommendedName>
</protein>
<evidence type="ECO:0008006" key="3">
    <source>
        <dbReference type="Google" id="ProtNLM"/>
    </source>
</evidence>
<dbReference type="RefSeq" id="WP_266122635.1">
    <property type="nucleotide sequence ID" value="NZ_JAJHNU010000001.1"/>
</dbReference>
<dbReference type="InterPro" id="IPR011051">
    <property type="entry name" value="RmlC_Cupin_sf"/>
</dbReference>
<comment type="caution">
    <text evidence="1">The sequence shown here is derived from an EMBL/GenBank/DDBJ whole genome shotgun (WGS) entry which is preliminary data.</text>
</comment>
<dbReference type="SUPFAM" id="SSF51182">
    <property type="entry name" value="RmlC-like cupins"/>
    <property type="match status" value="1"/>
</dbReference>
<dbReference type="Gene3D" id="2.60.120.10">
    <property type="entry name" value="Jelly Rolls"/>
    <property type="match status" value="1"/>
</dbReference>
<dbReference type="InterPro" id="IPR014710">
    <property type="entry name" value="RmlC-like_jellyroll"/>
</dbReference>
<name>A0ABT8EFI0_9BURK</name>
<gene>
    <name evidence="1" type="ORF">LMS43_01875</name>
</gene>
<accession>A0ABT8EFI0</accession>
<evidence type="ECO:0000313" key="2">
    <source>
        <dbReference type="Proteomes" id="UP001168613"/>
    </source>
</evidence>
<keyword evidence="2" id="KW-1185">Reference proteome</keyword>
<proteinExistence type="predicted"/>
<sequence length="202" mass="22778">MSQITSQREKVVQEVMSHVKKITANFESQEPELHELRQIRDLVLTLADHPELFPDEHFPGPVGSEIETLYEISVESDLSNALYIYRPAPGKVSPVHDHATWAVVVGLEGEENNLVWKRMGDSSQPGQCKLAVERLVTVGPNQGVYYRSSDIHSISVPCDKPIKHLHLYGRCLLNLPERCDFDPVSGTYTKQKSVPRVQQPRA</sequence>